<dbReference type="InterPro" id="IPR039426">
    <property type="entry name" value="TonB-dep_rcpt-like"/>
</dbReference>
<feature type="domain" description="TonB-dependent receptor plug" evidence="12">
    <location>
        <begin position="61"/>
        <end position="178"/>
    </location>
</feature>
<evidence type="ECO:0000256" key="7">
    <source>
        <dbReference type="ARBA" id="ARBA00023237"/>
    </source>
</evidence>
<keyword evidence="14" id="KW-1185">Reference proteome</keyword>
<evidence type="ECO:0000256" key="3">
    <source>
        <dbReference type="ARBA" id="ARBA00022452"/>
    </source>
</evidence>
<evidence type="ECO:0000256" key="10">
    <source>
        <dbReference type="SAM" id="SignalP"/>
    </source>
</evidence>
<feature type="chain" id="PRO_5045780013" evidence="10">
    <location>
        <begin position="31"/>
        <end position="969"/>
    </location>
</feature>
<gene>
    <name evidence="13" type="ORF">K5L94_16060</name>
</gene>
<dbReference type="Proteomes" id="UP001216828">
    <property type="component" value="Chromosome"/>
</dbReference>
<evidence type="ECO:0000256" key="5">
    <source>
        <dbReference type="ARBA" id="ARBA00023077"/>
    </source>
</evidence>
<accession>A0ABY7XY09</accession>
<protein>
    <submittedName>
        <fullName evidence="13">TonB-dependent receptor</fullName>
    </submittedName>
</protein>
<dbReference type="Pfam" id="PF00593">
    <property type="entry name" value="TonB_dep_Rec_b-barrel"/>
    <property type="match status" value="1"/>
</dbReference>
<keyword evidence="2 8" id="KW-0813">Transport</keyword>
<dbReference type="PANTHER" id="PTHR47234">
    <property type="match status" value="1"/>
</dbReference>
<comment type="similarity">
    <text evidence="8 9">Belongs to the TonB-dependent receptor family.</text>
</comment>
<dbReference type="Pfam" id="PF07715">
    <property type="entry name" value="Plug"/>
    <property type="match status" value="1"/>
</dbReference>
<dbReference type="SUPFAM" id="SSF56935">
    <property type="entry name" value="Porins"/>
    <property type="match status" value="1"/>
</dbReference>
<evidence type="ECO:0000256" key="9">
    <source>
        <dbReference type="RuleBase" id="RU003357"/>
    </source>
</evidence>
<name>A0ABY7XY09_9GAMM</name>
<keyword evidence="3 8" id="KW-1134">Transmembrane beta strand</keyword>
<dbReference type="InterPro" id="IPR037066">
    <property type="entry name" value="Plug_dom_sf"/>
</dbReference>
<organism evidence="13 14">
    <name type="scientific">Stenotrophomonas forensis</name>
    <dbReference type="NCBI Taxonomy" id="2871169"/>
    <lineage>
        <taxon>Bacteria</taxon>
        <taxon>Pseudomonadati</taxon>
        <taxon>Pseudomonadota</taxon>
        <taxon>Gammaproteobacteria</taxon>
        <taxon>Lysobacterales</taxon>
        <taxon>Lysobacteraceae</taxon>
        <taxon>Stenotrophomonas</taxon>
        <taxon>Stenotrophomonas maltophilia group</taxon>
    </lineage>
</organism>
<feature type="domain" description="TonB-dependent receptor-like beta-barrel" evidence="11">
    <location>
        <begin position="406"/>
        <end position="931"/>
    </location>
</feature>
<feature type="signal peptide" evidence="10">
    <location>
        <begin position="1"/>
        <end position="30"/>
    </location>
</feature>
<evidence type="ECO:0000256" key="1">
    <source>
        <dbReference type="ARBA" id="ARBA00004571"/>
    </source>
</evidence>
<dbReference type="InterPro" id="IPR000531">
    <property type="entry name" value="Beta-barrel_TonB"/>
</dbReference>
<dbReference type="Gene3D" id="2.170.130.10">
    <property type="entry name" value="TonB-dependent receptor, plug domain"/>
    <property type="match status" value="1"/>
</dbReference>
<evidence type="ECO:0000313" key="14">
    <source>
        <dbReference type="Proteomes" id="UP001216828"/>
    </source>
</evidence>
<proteinExistence type="inferred from homology"/>
<evidence type="ECO:0000313" key="13">
    <source>
        <dbReference type="EMBL" id="WDM62610.1"/>
    </source>
</evidence>
<keyword evidence="7 8" id="KW-0998">Cell outer membrane</keyword>
<comment type="subcellular location">
    <subcellularLocation>
        <location evidence="1 8">Cell outer membrane</location>
        <topology evidence="1 8">Multi-pass membrane protein</topology>
    </subcellularLocation>
</comment>
<keyword evidence="13" id="KW-0675">Receptor</keyword>
<evidence type="ECO:0000256" key="4">
    <source>
        <dbReference type="ARBA" id="ARBA00022692"/>
    </source>
</evidence>
<evidence type="ECO:0000259" key="12">
    <source>
        <dbReference type="Pfam" id="PF07715"/>
    </source>
</evidence>
<dbReference type="RefSeq" id="WP_053450414.1">
    <property type="nucleotide sequence ID" value="NZ_CP082270.1"/>
</dbReference>
<keyword evidence="10" id="KW-0732">Signal</keyword>
<keyword evidence="5 9" id="KW-0798">TonB box</keyword>
<dbReference type="InterPro" id="IPR036942">
    <property type="entry name" value="Beta-barrel_TonB_sf"/>
</dbReference>
<dbReference type="PROSITE" id="PS52016">
    <property type="entry name" value="TONB_DEPENDENT_REC_3"/>
    <property type="match status" value="1"/>
</dbReference>
<evidence type="ECO:0000256" key="8">
    <source>
        <dbReference type="PROSITE-ProRule" id="PRU01360"/>
    </source>
</evidence>
<dbReference type="InterPro" id="IPR012910">
    <property type="entry name" value="Plug_dom"/>
</dbReference>
<keyword evidence="6 8" id="KW-0472">Membrane</keyword>
<evidence type="ECO:0000256" key="2">
    <source>
        <dbReference type="ARBA" id="ARBA00022448"/>
    </source>
</evidence>
<dbReference type="Gene3D" id="2.40.170.20">
    <property type="entry name" value="TonB-dependent receptor, beta-barrel domain"/>
    <property type="match status" value="1"/>
</dbReference>
<keyword evidence="4 8" id="KW-0812">Transmembrane</keyword>
<reference evidence="13 14" key="1">
    <citation type="submission" date="2021-08" db="EMBL/GenBank/DDBJ databases">
        <title>Stenotrophomonas forensis sp. nov., isolated from contaminated viral transport media.</title>
        <authorList>
            <person name="Nguyen S.V."/>
            <person name="Edwards D."/>
            <person name="Scott S."/>
            <person name="Doss J."/>
            <person name="Merid S."/>
            <person name="Zelaya E."/>
            <person name="Maza C."/>
            <person name="Mann M."/>
            <person name="Hamilton B."/>
            <person name="Blackwell R."/>
            <person name="Tran A."/>
            <person name="Hauser J."/>
        </authorList>
    </citation>
    <scope>NUCLEOTIDE SEQUENCE [LARGE SCALE GENOMIC DNA]</scope>
    <source>
        <strain evidence="13 14">DFS-20110405</strain>
    </source>
</reference>
<evidence type="ECO:0000259" key="11">
    <source>
        <dbReference type="Pfam" id="PF00593"/>
    </source>
</evidence>
<dbReference type="EMBL" id="CP082270">
    <property type="protein sequence ID" value="WDM62610.1"/>
    <property type="molecule type" value="Genomic_DNA"/>
</dbReference>
<sequence>MTIRKALSRHPLSFALTTALLATGIAPAFAQEAGNEAGGKNATNLDRVSVVGSRIKRSDVEGPAPVTVITRTDIDREGFQTVGDMLQTLTQNTTSSFTGDLAVTGFTPNAQVVNLRNLGPGYTLTLVNGRRPAQYPQPYNRDNNVANINSIPSSIVERVEVLTGGASAIYGSDAVAGVVNIVLREHYDGNLVRVTAGTTAEGGGDTVNVELTGGRTGDRWSAVWALQYSDREPVFASQRKWLSDLREGPLGSTATPNLSMAVIRGLASANGPLNHNVLYPGQEKCDALGFDTVTTASRGKYCGSYTSNAARSISNKRQFYSAYGYGTFDFTDTTQGFASVNYYTTKAKASAGTEFWATSGDRFNQTSAGAATQYFWDPNLKDMVSLQRIFTPQELGGNEAASTLYDEYTYDFNVGVRGNFADRFDWEASAGYGYYDYKMDRPRLLAQAVHDYFLGPRLGYLNSTGGTTGNAIYPVYALNQDRWTSPITPDIYRSFSTRVINRSETSVANANFNVSGDLFDLPAGALGFAGVLEWNRQKMDMVSDPRTDQLRPIDSQTIYNLTSSGETHGTRDRYAIGAEFRVPIFSSLSANAAARYDKYDDISSVDAATTYNFGLEWRPFSNLLVRGSYATSFRAPDMQLIYAQGAASYTTELDEYACRSGTGAGAAQGPRTRAACNATANDPTKYSVQTLVAGNPNLTEEKGKSWGAGFVWDVTDGMSLTVDYYRIRLEDAAAQLSNDYLLRSDAACRLGSTSDPSRPMPSAALCSQLSTLITRVNQPDAPDNGRISRINNAYINTALQDTSGIDASYKYNLDTDRWGRFNFDLGYSLTLTNKYKQLKDEPLIDYRDLPPEYWNPERSRARGSVTWSKGDWATTVFGTRYGSAFSSLDTAGTNSAGGYYPRRLPPFFLWNLSVGKKFGENVLATFQVVNVFDNQYRKDNSRTAYPFYDPFIGADPLGRRFYMSLQYKF</sequence>
<dbReference type="PANTHER" id="PTHR47234:SF1">
    <property type="entry name" value="TONB-DEPENDENT RECEPTOR"/>
    <property type="match status" value="1"/>
</dbReference>
<evidence type="ECO:0000256" key="6">
    <source>
        <dbReference type="ARBA" id="ARBA00023136"/>
    </source>
</evidence>